<evidence type="ECO:0000313" key="2">
    <source>
        <dbReference type="EMBL" id="MCM2676968.1"/>
    </source>
</evidence>
<dbReference type="InterPro" id="IPR016181">
    <property type="entry name" value="Acyl_CoA_acyltransferase"/>
</dbReference>
<name>A0ABT0XM27_9BACI</name>
<dbReference type="GO" id="GO:0016746">
    <property type="term" value="F:acyltransferase activity"/>
    <property type="evidence" value="ECO:0007669"/>
    <property type="project" value="UniProtKB-KW"/>
</dbReference>
<accession>A0ABT0XM27</accession>
<reference evidence="2" key="1">
    <citation type="submission" date="2022-06" db="EMBL/GenBank/DDBJ databases">
        <title>Alkalicoccobacillus porphyridii sp. nov., isolated from a marine red alga, Porphyridium purpureum and reclassification of Shouchella plakortidis and Shouchella gibsonii as Alkalicoccobacillus plakortidis comb. nov. and Alkalicoccobacillus gibsonii comb. nov.</title>
        <authorList>
            <person name="Kim K.H."/>
            <person name="Lee J.K."/>
            <person name="Han D.M."/>
            <person name="Baek J.H."/>
            <person name="Jeon C.O."/>
        </authorList>
    </citation>
    <scope>NUCLEOTIDE SEQUENCE</scope>
    <source>
        <strain evidence="2">DSM 19153</strain>
    </source>
</reference>
<evidence type="ECO:0000259" key="1">
    <source>
        <dbReference type="PROSITE" id="PS51186"/>
    </source>
</evidence>
<keyword evidence="3" id="KW-1185">Reference proteome</keyword>
<dbReference type="EMBL" id="JAMQJY010000002">
    <property type="protein sequence ID" value="MCM2676968.1"/>
    <property type="molecule type" value="Genomic_DNA"/>
</dbReference>
<dbReference type="Pfam" id="PF00583">
    <property type="entry name" value="Acetyltransf_1"/>
    <property type="match status" value="1"/>
</dbReference>
<dbReference type="Gene3D" id="3.40.630.30">
    <property type="match status" value="1"/>
</dbReference>
<keyword evidence="2" id="KW-0808">Transferase</keyword>
<dbReference type="PROSITE" id="PS51186">
    <property type="entry name" value="GNAT"/>
    <property type="match status" value="1"/>
</dbReference>
<dbReference type="SUPFAM" id="SSF55729">
    <property type="entry name" value="Acyl-CoA N-acyltransferases (Nat)"/>
    <property type="match status" value="1"/>
</dbReference>
<dbReference type="RefSeq" id="WP_251610212.1">
    <property type="nucleotide sequence ID" value="NZ_JAMQJY010000002.1"/>
</dbReference>
<dbReference type="EC" id="2.3.1.-" evidence="2"/>
<feature type="domain" description="N-acetyltransferase" evidence="1">
    <location>
        <begin position="142"/>
        <end position="281"/>
    </location>
</feature>
<proteinExistence type="predicted"/>
<protein>
    <submittedName>
        <fullName evidence="2">GNAT family N-acetyltransferase</fullName>
        <ecNumber evidence="2">2.3.1.-</ecNumber>
    </submittedName>
</protein>
<keyword evidence="2" id="KW-0012">Acyltransferase</keyword>
<gene>
    <name evidence="2" type="ORF">NDM98_16970</name>
</gene>
<sequence>MQAEFLKNWKELHPYVELLQKKEVAHNLTIGIINANQDNPERDPHLAVVFSREDEPVMLLLQSIDEQALLVVLAEITDLELQECVTILAKEVKELPGIMGELPYAEWFSVQYSQLVEKNSHLSVAQRIYQLEHVQFPESVPGRLRLGQPDQEKLLIKWALQFAEDAHVSLTEDEAHERVTRFLRERQIYVWEHQGELVSMAAATRPSKTNMNISFVFTPREHRKKGYASACVAAVSAKMLEEGYQTLSLYTDLSNPTSNHIYQEIGFKHLLDSKLFHFKDV</sequence>
<comment type="caution">
    <text evidence="2">The sequence shown here is derived from an EMBL/GenBank/DDBJ whole genome shotgun (WGS) entry which is preliminary data.</text>
</comment>
<evidence type="ECO:0000313" key="3">
    <source>
        <dbReference type="Proteomes" id="UP001203665"/>
    </source>
</evidence>
<dbReference type="InterPro" id="IPR000182">
    <property type="entry name" value="GNAT_dom"/>
</dbReference>
<organism evidence="2 3">
    <name type="scientific">Alkalicoccobacillus plakortidis</name>
    <dbReference type="NCBI Taxonomy" id="444060"/>
    <lineage>
        <taxon>Bacteria</taxon>
        <taxon>Bacillati</taxon>
        <taxon>Bacillota</taxon>
        <taxon>Bacilli</taxon>
        <taxon>Bacillales</taxon>
        <taxon>Bacillaceae</taxon>
        <taxon>Alkalicoccobacillus</taxon>
    </lineage>
</organism>
<dbReference type="Proteomes" id="UP001203665">
    <property type="component" value="Unassembled WGS sequence"/>
</dbReference>